<keyword evidence="8" id="KW-0378">Hydrolase</keyword>
<gene>
    <name evidence="11" type="ORF">N788_03740</name>
</gene>
<dbReference type="UniPathway" id="UPA00204"/>
<dbReference type="InterPro" id="IPR000101">
    <property type="entry name" value="GGT_peptidase"/>
</dbReference>
<evidence type="ECO:0000256" key="3">
    <source>
        <dbReference type="ARBA" id="ARBA00009381"/>
    </source>
</evidence>
<feature type="binding site" evidence="7">
    <location>
        <position position="95"/>
    </location>
    <ligand>
        <name>L-glutamate</name>
        <dbReference type="ChEBI" id="CHEBI:29985"/>
    </ligand>
</feature>
<comment type="catalytic activity">
    <reaction evidence="1 8">
        <text>an S-substituted glutathione + H2O = an S-substituted L-cysteinylglycine + L-glutamate</text>
        <dbReference type="Rhea" id="RHEA:59468"/>
        <dbReference type="ChEBI" id="CHEBI:15377"/>
        <dbReference type="ChEBI" id="CHEBI:29985"/>
        <dbReference type="ChEBI" id="CHEBI:90779"/>
        <dbReference type="ChEBI" id="CHEBI:143103"/>
        <dbReference type="EC" id="3.4.19.13"/>
    </reaction>
</comment>
<comment type="caution">
    <text evidence="11">The sequence shown here is derived from an EMBL/GenBank/DDBJ whole genome shotgun (WGS) entry which is preliminary data.</text>
</comment>
<comment type="pathway">
    <text evidence="8">Sulfur metabolism; glutathione metabolism.</text>
</comment>
<dbReference type="Gene3D" id="1.10.246.130">
    <property type="match status" value="1"/>
</dbReference>
<dbReference type="PANTHER" id="PTHR43199">
    <property type="entry name" value="GLUTATHIONE HYDROLASE"/>
    <property type="match status" value="1"/>
</dbReference>
<dbReference type="GO" id="GO:0006750">
    <property type="term" value="P:glutathione biosynthetic process"/>
    <property type="evidence" value="ECO:0007669"/>
    <property type="project" value="UniProtKB-KW"/>
</dbReference>
<reference evidence="11 12" key="2">
    <citation type="journal article" date="2015" name="Stand. Genomic Sci.">
        <title>High quality draft genomic sequence of Arenimonas donghaensis DSM 18148(T).</title>
        <authorList>
            <person name="Chen F."/>
            <person name="Wang H."/>
            <person name="Cao Y."/>
            <person name="Li X."/>
            <person name="Wang G."/>
        </authorList>
    </citation>
    <scope>NUCLEOTIDE SEQUENCE [LARGE SCALE GENOMIC DNA]</scope>
    <source>
        <strain evidence="11 12">HO3-R19</strain>
    </source>
</reference>
<comment type="subunit">
    <text evidence="8">This enzyme consists of two polypeptide chains, which are synthesized in precursor form from a single polypeptide.</text>
</comment>
<dbReference type="InterPro" id="IPR029055">
    <property type="entry name" value="Ntn_hydrolases_N"/>
</dbReference>
<dbReference type="Gene3D" id="3.60.20.40">
    <property type="match status" value="1"/>
</dbReference>
<keyword evidence="8" id="KW-0865">Zymogen</keyword>
<feature type="compositionally biased region" description="Polar residues" evidence="9">
    <location>
        <begin position="556"/>
        <end position="565"/>
    </location>
</feature>
<dbReference type="InterPro" id="IPR051792">
    <property type="entry name" value="GGT_bact"/>
</dbReference>
<dbReference type="PRINTS" id="PR01210">
    <property type="entry name" value="GGTRANSPTASE"/>
</dbReference>
<feature type="binding site" evidence="7">
    <location>
        <position position="460"/>
    </location>
    <ligand>
        <name>L-glutamate</name>
        <dbReference type="ChEBI" id="CHEBI:29985"/>
    </ligand>
</feature>
<dbReference type="GO" id="GO:0103068">
    <property type="term" value="F:leukotriene C4 gamma-glutamyl transferase activity"/>
    <property type="evidence" value="ECO:0007669"/>
    <property type="project" value="UniProtKB-EC"/>
</dbReference>
<keyword evidence="4 8" id="KW-0012">Acyltransferase</keyword>
<evidence type="ECO:0000256" key="7">
    <source>
        <dbReference type="PIRSR" id="PIRSR600101-2"/>
    </source>
</evidence>
<dbReference type="Proteomes" id="UP000029085">
    <property type="component" value="Unassembled WGS sequence"/>
</dbReference>
<feature type="active site" description="Nucleophile" evidence="6">
    <location>
        <position position="368"/>
    </location>
</feature>
<reference evidence="12" key="1">
    <citation type="submission" date="2013-08" db="EMBL/GenBank/DDBJ databases">
        <title>Genome sequencing of Arenimonas donghaensis.</title>
        <authorList>
            <person name="Chen F."/>
            <person name="Wang G."/>
        </authorList>
    </citation>
    <scope>NUCLEOTIDE SEQUENCE [LARGE SCALE GENOMIC DNA]</scope>
    <source>
        <strain evidence="12">HO3-R19</strain>
    </source>
</reference>
<feature type="region of interest" description="Disordered" evidence="9">
    <location>
        <begin position="544"/>
        <end position="565"/>
    </location>
</feature>
<evidence type="ECO:0000256" key="6">
    <source>
        <dbReference type="PIRSR" id="PIRSR600101-1"/>
    </source>
</evidence>
<dbReference type="EC" id="2.3.2.2" evidence="8"/>
<evidence type="ECO:0000313" key="12">
    <source>
        <dbReference type="Proteomes" id="UP000029085"/>
    </source>
</evidence>
<dbReference type="InterPro" id="IPR043138">
    <property type="entry name" value="GGT_lsub"/>
</dbReference>
<feature type="signal peptide" evidence="10">
    <location>
        <begin position="1"/>
        <end position="18"/>
    </location>
</feature>
<comment type="catalytic activity">
    <reaction evidence="5 8">
        <text>an N-terminal (5-L-glutamyl)-[peptide] + an alpha-amino acid = 5-L-glutamyl amino acid + an N-terminal L-alpha-aminoacyl-[peptide]</text>
        <dbReference type="Rhea" id="RHEA:23904"/>
        <dbReference type="Rhea" id="RHEA-COMP:9780"/>
        <dbReference type="Rhea" id="RHEA-COMP:9795"/>
        <dbReference type="ChEBI" id="CHEBI:77644"/>
        <dbReference type="ChEBI" id="CHEBI:78597"/>
        <dbReference type="ChEBI" id="CHEBI:78599"/>
        <dbReference type="ChEBI" id="CHEBI:78608"/>
        <dbReference type="EC" id="2.3.2.2"/>
    </reaction>
</comment>
<dbReference type="InterPro" id="IPR055262">
    <property type="entry name" value="GGT_CS"/>
</dbReference>
<feature type="binding site" evidence="7">
    <location>
        <position position="410"/>
    </location>
    <ligand>
        <name>L-glutamate</name>
        <dbReference type="ChEBI" id="CHEBI:29985"/>
    </ligand>
</feature>
<accession>A0A087MIM9</accession>
<dbReference type="PANTHER" id="PTHR43199:SF6">
    <property type="entry name" value="GLUTATHIONE HYDROLASE PROENZYME"/>
    <property type="match status" value="1"/>
</dbReference>
<evidence type="ECO:0000313" key="11">
    <source>
        <dbReference type="EMBL" id="KFL36732.1"/>
    </source>
</evidence>
<dbReference type="EMBL" id="AVCJ01000012">
    <property type="protein sequence ID" value="KFL36732.1"/>
    <property type="molecule type" value="Genomic_DNA"/>
</dbReference>
<dbReference type="GO" id="GO:0006751">
    <property type="term" value="P:glutathione catabolic process"/>
    <property type="evidence" value="ECO:0007669"/>
    <property type="project" value="UniProtKB-UniRule"/>
</dbReference>
<dbReference type="RefSeq" id="WP_034222942.1">
    <property type="nucleotide sequence ID" value="NZ_AVCJ01000012.1"/>
</dbReference>
<dbReference type="PROSITE" id="PS00462">
    <property type="entry name" value="G_GLU_TRANSPEPTIDASE"/>
    <property type="match status" value="1"/>
</dbReference>
<evidence type="ECO:0000256" key="5">
    <source>
        <dbReference type="ARBA" id="ARBA00047417"/>
    </source>
</evidence>
<comment type="PTM">
    <text evidence="8">Cleaved by autocatalysis into a large and a small subunit.</text>
</comment>
<evidence type="ECO:0000256" key="8">
    <source>
        <dbReference type="RuleBase" id="RU368036"/>
    </source>
</evidence>
<proteinExistence type="inferred from homology"/>
<dbReference type="STRING" id="1121014.N788_03740"/>
<evidence type="ECO:0000256" key="10">
    <source>
        <dbReference type="SAM" id="SignalP"/>
    </source>
</evidence>
<evidence type="ECO:0000256" key="4">
    <source>
        <dbReference type="ARBA" id="ARBA00023315"/>
    </source>
</evidence>
<dbReference type="GO" id="GO:0036374">
    <property type="term" value="F:glutathione hydrolase activity"/>
    <property type="evidence" value="ECO:0007669"/>
    <property type="project" value="UniProtKB-UniRule"/>
</dbReference>
<keyword evidence="12" id="KW-1185">Reference proteome</keyword>
<dbReference type="OrthoDB" id="5297205at2"/>
<organism evidence="11 12">
    <name type="scientific">Arenimonas donghaensis DSM 18148 = HO3-R19</name>
    <dbReference type="NCBI Taxonomy" id="1121014"/>
    <lineage>
        <taxon>Bacteria</taxon>
        <taxon>Pseudomonadati</taxon>
        <taxon>Pseudomonadota</taxon>
        <taxon>Gammaproteobacteria</taxon>
        <taxon>Lysobacterales</taxon>
        <taxon>Lysobacteraceae</taxon>
        <taxon>Arenimonas</taxon>
    </lineage>
</organism>
<evidence type="ECO:0000256" key="9">
    <source>
        <dbReference type="SAM" id="MobiDB-lite"/>
    </source>
</evidence>
<dbReference type="Pfam" id="PF01019">
    <property type="entry name" value="G_glu_transpept"/>
    <property type="match status" value="1"/>
</dbReference>
<feature type="binding site" evidence="7">
    <location>
        <begin position="386"/>
        <end position="388"/>
    </location>
    <ligand>
        <name>L-glutamate</name>
        <dbReference type="ChEBI" id="CHEBI:29985"/>
    </ligand>
</feature>
<dbReference type="InterPro" id="IPR043137">
    <property type="entry name" value="GGT_ssub_C"/>
</dbReference>
<feature type="chain" id="PRO_5001826403" description="Glutathione hydrolase proenzyme" evidence="10">
    <location>
        <begin position="19"/>
        <end position="565"/>
    </location>
</feature>
<sequence>MKRFLLSLLLALSPLAAADVPAPKVPAEAGIASANAYATDAGMQVLAEGGNAFDAAIAVSATLGLVEPESSGLGGGGFMLLRIAGQDRDVFVDARERAPAAATRDMFLDAKGEVDRDKAVNGALAAGIPGLPAGLDHLAKKYGRLPLSRSLAPAIRLAREGWRFGPKNAAMLGYRKQVLARSPAAAALFLRDGEVPAEGTLMRNEDYARTLERLADGGADAFYRGDFARKLARGVREAGGLWTERDLAEYTVVERQPIRISHRGFEIVTAPPPSSGGVALATMLKVLEGYDYPRLGKVERSHLFVEAMRRAYRDRALYLGDPDFVQAPVDMLVSDAYAAGLRASIHPGKATPSELLPGVNAEPLRPDTTHFSIVDREGNLVAVTQTVNLPYGNALVVPGTGFLLNNEMDDFSAKAGVPNAFGLVGEDANAIAPGKRPLSSMTPSFLVGGGRTAVLGTPGGSRIITMVLLGMVELMEGKGAQATTAAPRFHHQYLPDAVQAEAGVFEPAEVAALEAMGHVVQAGDRTWGNMQVVVWDHATGEVEAGTDPRWKGVGKGSSTEASVYR</sequence>
<protein>
    <recommendedName>
        <fullName evidence="8">Glutathione hydrolase proenzyme</fullName>
        <ecNumber evidence="8">2.3.2.2</ecNumber>
        <ecNumber evidence="8">3.4.19.13</ecNumber>
    </recommendedName>
    <component>
        <recommendedName>
            <fullName evidence="8">Glutathione hydrolase large chain</fullName>
        </recommendedName>
    </component>
    <component>
        <recommendedName>
            <fullName evidence="8">Glutathione hydrolase small chain</fullName>
        </recommendedName>
    </component>
</protein>
<dbReference type="SUPFAM" id="SSF56235">
    <property type="entry name" value="N-terminal nucleophile aminohydrolases (Ntn hydrolases)"/>
    <property type="match status" value="1"/>
</dbReference>
<evidence type="ECO:0000256" key="1">
    <source>
        <dbReference type="ARBA" id="ARBA00001049"/>
    </source>
</evidence>
<comment type="catalytic activity">
    <reaction evidence="2 8">
        <text>glutathione + H2O = L-cysteinylglycine + L-glutamate</text>
        <dbReference type="Rhea" id="RHEA:28807"/>
        <dbReference type="ChEBI" id="CHEBI:15377"/>
        <dbReference type="ChEBI" id="CHEBI:29985"/>
        <dbReference type="ChEBI" id="CHEBI:57925"/>
        <dbReference type="ChEBI" id="CHEBI:61694"/>
        <dbReference type="EC" id="3.4.19.13"/>
    </reaction>
</comment>
<comment type="similarity">
    <text evidence="3 8">Belongs to the gamma-glutamyltransferase family.</text>
</comment>
<keyword evidence="8" id="KW-0317">Glutathione biosynthesis</keyword>
<keyword evidence="10" id="KW-0732">Signal</keyword>
<feature type="binding site" evidence="7">
    <location>
        <begin position="439"/>
        <end position="440"/>
    </location>
    <ligand>
        <name>L-glutamate</name>
        <dbReference type="ChEBI" id="CHEBI:29985"/>
    </ligand>
</feature>
<dbReference type="NCBIfam" id="TIGR00066">
    <property type="entry name" value="g_glut_trans"/>
    <property type="match status" value="1"/>
</dbReference>
<dbReference type="PATRIC" id="fig|1121014.3.peg.1414"/>
<name>A0A087MIM9_9GAMM</name>
<dbReference type="EC" id="3.4.19.13" evidence="8"/>
<keyword evidence="8" id="KW-0808">Transferase</keyword>
<evidence type="ECO:0000256" key="2">
    <source>
        <dbReference type="ARBA" id="ARBA00001089"/>
    </source>
</evidence>
<dbReference type="AlphaFoldDB" id="A0A087MIM9"/>